<dbReference type="OrthoDB" id="3712874at2"/>
<evidence type="ECO:0000313" key="5">
    <source>
        <dbReference type="Proteomes" id="UP000295388"/>
    </source>
</evidence>
<feature type="chain" id="PRO_5020545194" evidence="2">
    <location>
        <begin position="30"/>
        <end position="427"/>
    </location>
</feature>
<organism evidence="4 5">
    <name type="scientific">Kribbella caucasensis</name>
    <dbReference type="NCBI Taxonomy" id="2512215"/>
    <lineage>
        <taxon>Bacteria</taxon>
        <taxon>Bacillati</taxon>
        <taxon>Actinomycetota</taxon>
        <taxon>Actinomycetes</taxon>
        <taxon>Propionibacteriales</taxon>
        <taxon>Kribbellaceae</taxon>
        <taxon>Kribbella</taxon>
    </lineage>
</organism>
<dbReference type="InterPro" id="IPR031325">
    <property type="entry name" value="RHS_repeat"/>
</dbReference>
<keyword evidence="5" id="KW-1185">Reference proteome</keyword>
<evidence type="ECO:0000313" key="4">
    <source>
        <dbReference type="EMBL" id="TDO35250.1"/>
    </source>
</evidence>
<dbReference type="InterPro" id="IPR006530">
    <property type="entry name" value="YD"/>
</dbReference>
<dbReference type="Pfam" id="PF20148">
    <property type="entry name" value="DUF6531"/>
    <property type="match status" value="1"/>
</dbReference>
<evidence type="ECO:0000256" key="1">
    <source>
        <dbReference type="SAM" id="MobiDB-lite"/>
    </source>
</evidence>
<dbReference type="Proteomes" id="UP000295388">
    <property type="component" value="Unassembled WGS sequence"/>
</dbReference>
<dbReference type="AlphaFoldDB" id="A0A4R6JGT5"/>
<gene>
    <name evidence="4" type="ORF">EV643_12356</name>
</gene>
<reference evidence="4 5" key="1">
    <citation type="submission" date="2019-03" db="EMBL/GenBank/DDBJ databases">
        <title>Genomic Encyclopedia of Type Strains, Phase III (KMG-III): the genomes of soil and plant-associated and newly described type strains.</title>
        <authorList>
            <person name="Whitman W."/>
        </authorList>
    </citation>
    <scope>NUCLEOTIDE SEQUENCE [LARGE SCALE GENOMIC DNA]</scope>
    <source>
        <strain evidence="4 5">VKM Ac-2527</strain>
    </source>
</reference>
<feature type="signal peptide" evidence="2">
    <location>
        <begin position="1"/>
        <end position="29"/>
    </location>
</feature>
<proteinExistence type="predicted"/>
<dbReference type="Pfam" id="PF05593">
    <property type="entry name" value="RHS_repeat"/>
    <property type="match status" value="1"/>
</dbReference>
<dbReference type="RefSeq" id="WP_133804541.1">
    <property type="nucleotide sequence ID" value="NZ_SNWQ01000023.1"/>
</dbReference>
<name>A0A4R6JGT5_9ACTN</name>
<feature type="region of interest" description="Disordered" evidence="1">
    <location>
        <begin position="391"/>
        <end position="427"/>
    </location>
</feature>
<evidence type="ECO:0000256" key="2">
    <source>
        <dbReference type="SAM" id="SignalP"/>
    </source>
</evidence>
<dbReference type="NCBIfam" id="TIGR01643">
    <property type="entry name" value="YD_repeat_2x"/>
    <property type="match status" value="1"/>
</dbReference>
<feature type="domain" description="DUF6531" evidence="3">
    <location>
        <begin position="177"/>
        <end position="249"/>
    </location>
</feature>
<sequence length="427" mass="45015">MTSSFRRALCAILALLLLIPWTTPPSATAEDGTCIHVDVRVSAGGELLSKGAEIAGDGGFGHAGTGQTFTFQAQLFPTAPQDQCNLWFADARSWSVTSWPCENYPKPQPARSQSLVWSVTVPLDCQVFSSPGLLAASTTNGRASAGGNVLIYAGAPGFVLPYQQARGLFGPFAMQSDPVNSLTGALATVSTDAAAPGLGVPLTATRTYNSNDTDPGPLGPGWRPSYSDRLVLESGGARYLASDGRQIAFSRKGSGFAIEPGAARFTLARSGDGYVLTDFDQLRMRFSAAGELQSIRDRDNQGVVVTHSGGRVASVANGRRSLTYVYNEVGLISTITLTGPGVEPRVIRYDYAGGRLTGVTSPGGVKTRYEYDGAGRLRSECHGDAARAAVTTEYDQDGPGDGSNRRQGCGEHVDLGIGRHPRQVDDD</sequence>
<accession>A0A4R6JGT5</accession>
<dbReference type="InterPro" id="IPR045351">
    <property type="entry name" value="DUF6531"/>
</dbReference>
<dbReference type="Gene3D" id="2.180.10.10">
    <property type="entry name" value="RHS repeat-associated core"/>
    <property type="match status" value="1"/>
</dbReference>
<keyword evidence="2" id="KW-0732">Signal</keyword>
<protein>
    <submittedName>
        <fullName evidence="4">YD repeat-containing protein</fullName>
    </submittedName>
</protein>
<comment type="caution">
    <text evidence="4">The sequence shown here is derived from an EMBL/GenBank/DDBJ whole genome shotgun (WGS) entry which is preliminary data.</text>
</comment>
<evidence type="ECO:0000259" key="3">
    <source>
        <dbReference type="Pfam" id="PF20148"/>
    </source>
</evidence>
<dbReference type="EMBL" id="SNWQ01000023">
    <property type="protein sequence ID" value="TDO35250.1"/>
    <property type="molecule type" value="Genomic_DNA"/>
</dbReference>